<evidence type="ECO:0000256" key="7">
    <source>
        <dbReference type="SAM" id="MobiDB-lite"/>
    </source>
</evidence>
<comment type="subcellular location">
    <subcellularLocation>
        <location evidence="1">Cell membrane</location>
    </subcellularLocation>
    <subcellularLocation>
        <location evidence="2">Cytoplasm</location>
        <location evidence="2">Cytosol</location>
    </subcellularLocation>
</comment>
<organism evidence="8 9">
    <name type="scientific">Trichuris trichiura</name>
    <name type="common">Whipworm</name>
    <name type="synonym">Trichocephalus trichiurus</name>
    <dbReference type="NCBI Taxonomy" id="36087"/>
    <lineage>
        <taxon>Eukaryota</taxon>
        <taxon>Metazoa</taxon>
        <taxon>Ecdysozoa</taxon>
        <taxon>Nematoda</taxon>
        <taxon>Enoplea</taxon>
        <taxon>Dorylaimia</taxon>
        <taxon>Trichinellida</taxon>
        <taxon>Trichuridae</taxon>
        <taxon>Trichuris</taxon>
    </lineage>
</organism>
<dbReference type="Proteomes" id="UP000030665">
    <property type="component" value="Unassembled WGS sequence"/>
</dbReference>
<dbReference type="Pfam" id="PF09790">
    <property type="entry name" value="Hyccin"/>
    <property type="match status" value="1"/>
</dbReference>
<keyword evidence="5" id="KW-0472">Membrane</keyword>
<comment type="similarity">
    <text evidence="6">Belongs to the Hyccin family.</text>
</comment>
<name>A0A077YYX2_TRITR</name>
<dbReference type="GO" id="GO:0005886">
    <property type="term" value="C:plasma membrane"/>
    <property type="evidence" value="ECO:0007669"/>
    <property type="project" value="UniProtKB-SubCell"/>
</dbReference>
<proteinExistence type="inferred from homology"/>
<accession>A0A077YYX2</accession>
<feature type="region of interest" description="Disordered" evidence="7">
    <location>
        <begin position="141"/>
        <end position="187"/>
    </location>
</feature>
<evidence type="ECO:0000313" key="9">
    <source>
        <dbReference type="Proteomes" id="UP000030665"/>
    </source>
</evidence>
<evidence type="ECO:0000256" key="4">
    <source>
        <dbReference type="ARBA" id="ARBA00022490"/>
    </source>
</evidence>
<keyword evidence="4" id="KW-0963">Cytoplasm</keyword>
<keyword evidence="3" id="KW-1003">Cell membrane</keyword>
<gene>
    <name evidence="8" type="ORF">TTRE_0000130401</name>
</gene>
<sequence length="187" mass="21036">MKLDSGRKGQMCCSLLEDSTSGPRITLSPFFLCECLNGVLHALYNRCYQIALITLESIHLRAKYELYGEVLLITNAMLNTMDVYRAAGMRVDSVVGHQPMFSPELQRGRRSPSVITKASFRLRRLSKDLLGRSKVTVDGVEDKDTCDDVRRRKLPEDSIQSSTNGMTLNEVDDSFSDETDSKMTQTD</sequence>
<evidence type="ECO:0000256" key="3">
    <source>
        <dbReference type="ARBA" id="ARBA00022475"/>
    </source>
</evidence>
<dbReference type="GO" id="GO:0005829">
    <property type="term" value="C:cytosol"/>
    <property type="evidence" value="ECO:0007669"/>
    <property type="project" value="UniProtKB-SubCell"/>
</dbReference>
<reference evidence="8" key="1">
    <citation type="submission" date="2014-01" db="EMBL/GenBank/DDBJ databases">
        <authorList>
            <person name="Aslett M."/>
        </authorList>
    </citation>
    <scope>NUCLEOTIDE SEQUENCE</scope>
</reference>
<keyword evidence="9" id="KW-1185">Reference proteome</keyword>
<dbReference type="STRING" id="36087.A0A077YYX2"/>
<dbReference type="AlphaFoldDB" id="A0A077YYX2"/>
<feature type="compositionally biased region" description="Polar residues" evidence="7">
    <location>
        <begin position="158"/>
        <end position="167"/>
    </location>
</feature>
<protein>
    <submittedName>
        <fullName evidence="8">Hyccin domain containing protein</fullName>
    </submittedName>
</protein>
<evidence type="ECO:0000313" key="8">
    <source>
        <dbReference type="EMBL" id="CDW53041.1"/>
    </source>
</evidence>
<reference evidence="8" key="2">
    <citation type="submission" date="2014-03" db="EMBL/GenBank/DDBJ databases">
        <title>The whipworm genome and dual-species transcriptomics of an intimate host-pathogen interaction.</title>
        <authorList>
            <person name="Foth B.J."/>
            <person name="Tsai I.J."/>
            <person name="Reid A.J."/>
            <person name="Bancroft A.J."/>
            <person name="Nichol S."/>
            <person name="Tracey A."/>
            <person name="Holroyd N."/>
            <person name="Cotton J.A."/>
            <person name="Stanley E.J."/>
            <person name="Zarowiecki M."/>
            <person name="Liu J.Z."/>
            <person name="Huckvale T."/>
            <person name="Cooper P.J."/>
            <person name="Grencis R.K."/>
            <person name="Berriman M."/>
        </authorList>
    </citation>
    <scope>NUCLEOTIDE SEQUENCE [LARGE SCALE GENOMIC DNA]</scope>
</reference>
<feature type="compositionally biased region" description="Basic and acidic residues" evidence="7">
    <location>
        <begin position="141"/>
        <end position="156"/>
    </location>
</feature>
<dbReference type="GO" id="GO:0046854">
    <property type="term" value="P:phosphatidylinositol phosphate biosynthetic process"/>
    <property type="evidence" value="ECO:0007669"/>
    <property type="project" value="TreeGrafter"/>
</dbReference>
<dbReference type="EMBL" id="HG805838">
    <property type="protein sequence ID" value="CDW53041.1"/>
    <property type="molecule type" value="Genomic_DNA"/>
</dbReference>
<evidence type="ECO:0000256" key="6">
    <source>
        <dbReference type="ARBA" id="ARBA00034482"/>
    </source>
</evidence>
<dbReference type="GO" id="GO:0072659">
    <property type="term" value="P:protein localization to plasma membrane"/>
    <property type="evidence" value="ECO:0007669"/>
    <property type="project" value="TreeGrafter"/>
</dbReference>
<evidence type="ECO:0000256" key="1">
    <source>
        <dbReference type="ARBA" id="ARBA00004236"/>
    </source>
</evidence>
<evidence type="ECO:0000256" key="2">
    <source>
        <dbReference type="ARBA" id="ARBA00004514"/>
    </source>
</evidence>
<dbReference type="PANTHER" id="PTHR31220">
    <property type="entry name" value="HYCCIN RELATED"/>
    <property type="match status" value="1"/>
</dbReference>
<dbReference type="InterPro" id="IPR018619">
    <property type="entry name" value="Hyccin"/>
</dbReference>
<evidence type="ECO:0000256" key="5">
    <source>
        <dbReference type="ARBA" id="ARBA00023136"/>
    </source>
</evidence>
<dbReference type="OrthoDB" id="18937at2759"/>
<dbReference type="PANTHER" id="PTHR31220:SF1">
    <property type="entry name" value="GH21176P"/>
    <property type="match status" value="1"/>
</dbReference>